<name>A0A7I8X145_BURXY</name>
<feature type="region of interest" description="Disordered" evidence="1">
    <location>
        <begin position="693"/>
        <end position="725"/>
    </location>
</feature>
<feature type="compositionally biased region" description="Low complexity" evidence="1">
    <location>
        <begin position="703"/>
        <end position="712"/>
    </location>
</feature>
<evidence type="ECO:0000313" key="3">
    <source>
        <dbReference type="Proteomes" id="UP000659654"/>
    </source>
</evidence>
<feature type="compositionally biased region" description="Polar residues" evidence="1">
    <location>
        <begin position="246"/>
        <end position="260"/>
    </location>
</feature>
<accession>A0A7I8X145</accession>
<reference evidence="2" key="1">
    <citation type="submission" date="2020-09" db="EMBL/GenBank/DDBJ databases">
        <authorList>
            <person name="Kikuchi T."/>
        </authorList>
    </citation>
    <scope>NUCLEOTIDE SEQUENCE</scope>
    <source>
        <strain evidence="2">Ka4C1</strain>
    </source>
</reference>
<comment type="caution">
    <text evidence="2">The sequence shown here is derived from an EMBL/GenBank/DDBJ whole genome shotgun (WGS) entry which is preliminary data.</text>
</comment>
<feature type="region of interest" description="Disordered" evidence="1">
    <location>
        <begin position="103"/>
        <end position="183"/>
    </location>
</feature>
<feature type="compositionally biased region" description="Low complexity" evidence="1">
    <location>
        <begin position="272"/>
        <end position="281"/>
    </location>
</feature>
<evidence type="ECO:0000256" key="1">
    <source>
        <dbReference type="SAM" id="MobiDB-lite"/>
    </source>
</evidence>
<feature type="compositionally biased region" description="Acidic residues" evidence="1">
    <location>
        <begin position="118"/>
        <end position="140"/>
    </location>
</feature>
<feature type="region of interest" description="Disordered" evidence="1">
    <location>
        <begin position="334"/>
        <end position="355"/>
    </location>
</feature>
<feature type="region of interest" description="Disordered" evidence="1">
    <location>
        <begin position="219"/>
        <end position="281"/>
    </location>
</feature>
<feature type="region of interest" description="Disordered" evidence="1">
    <location>
        <begin position="629"/>
        <end position="654"/>
    </location>
</feature>
<feature type="compositionally biased region" description="Basic and acidic residues" evidence="1">
    <location>
        <begin position="693"/>
        <end position="702"/>
    </location>
</feature>
<feature type="compositionally biased region" description="Polar residues" evidence="1">
    <location>
        <begin position="167"/>
        <end position="178"/>
    </location>
</feature>
<dbReference type="SMR" id="A0A7I8X145"/>
<keyword evidence="3" id="KW-1185">Reference proteome</keyword>
<dbReference type="EMBL" id="CAJFDI010000006">
    <property type="protein sequence ID" value="CAD5234160.1"/>
    <property type="molecule type" value="Genomic_DNA"/>
</dbReference>
<dbReference type="Proteomes" id="UP000659654">
    <property type="component" value="Unassembled WGS sequence"/>
</dbReference>
<proteinExistence type="predicted"/>
<protein>
    <submittedName>
        <fullName evidence="2">(pine wood nematode) hypothetical protein</fullName>
    </submittedName>
</protein>
<dbReference type="AlphaFoldDB" id="A0A7I8X145"/>
<feature type="compositionally biased region" description="Basic residues" evidence="1">
    <location>
        <begin position="713"/>
        <end position="725"/>
    </location>
</feature>
<feature type="compositionally biased region" description="Pro residues" evidence="1">
    <location>
        <begin position="336"/>
        <end position="348"/>
    </location>
</feature>
<evidence type="ECO:0000313" key="2">
    <source>
        <dbReference type="EMBL" id="CAD5234160.1"/>
    </source>
</evidence>
<feature type="compositionally biased region" description="Polar residues" evidence="1">
    <location>
        <begin position="144"/>
        <end position="158"/>
    </location>
</feature>
<sequence length="725" mass="82913">MASSSSNGMEFLKGVMPDGEFSSEFAAMAAASMAFDPKNTRIISVNGLPANTRSSAHRLRQEYRRRRKEEIHKILEKVNEIPQEFITAVRIRRKYVDQMKKRFGRHPQPTFENLTDTTDCEDITSESGDSQDEEDDDDCGTTDVYNSSRINGKTPTKQNGKDKTNGEKNGNGSCSKNDSILDLDSSDGMLRLVQKLGDELQKHDSWQTPDALTAVLSSMSDASRAAKPSVPPPQKTKINIRAPSAITKNQAKKNPQSSNKKLAHKKSPQPKSSASTSESSESETEFAYSAASAGSVWSELQVLLKSLASGPPEPIQKAAKRIVFDKRFLNLATPRKLPPIPTRPPPARPRQKLSSENALETKKRFCYQAIHQYDPMNRDLVRNLLLIQKRRQYNGNRVKPHLIVPKSWMKNSFKEKVSNVYQIGDGPYGPAYFNRLLQMRITAHELWVDERMISRGKFWLKAIKAIERQRVQHPCPCRAADALLFLHKFLKDVSKGFLTYLCDQPEVKIELPYLVKFYAKFRKAERSLCWANLTNECNEENFKWRTRGLLQRLKKYHLDFSMDACYSQGLPPLNGDFAALVNLCEKFERCEVLLHRYAASRGFRVQVLPCVVDPNQQITIYEKMDFDTTSSHHYSEESDSEDLSEQVTEQEQRLKKLQEMCPPDIDLSLLQDEAISKFLINRNRDLEGLDALTDKEEQKETNQKIVQNQQKNSQKKKKKNKKRKR</sequence>
<dbReference type="EMBL" id="CAJFCV020000006">
    <property type="protein sequence ID" value="CAG9129751.1"/>
    <property type="molecule type" value="Genomic_DNA"/>
</dbReference>
<gene>
    <name evidence="2" type="ORF">BXYJ_LOCUS14251</name>
</gene>
<dbReference type="Proteomes" id="UP000582659">
    <property type="component" value="Unassembled WGS sequence"/>
</dbReference>
<organism evidence="2 3">
    <name type="scientific">Bursaphelenchus xylophilus</name>
    <name type="common">Pinewood nematode worm</name>
    <name type="synonym">Aphelenchoides xylophilus</name>
    <dbReference type="NCBI Taxonomy" id="6326"/>
    <lineage>
        <taxon>Eukaryota</taxon>
        <taxon>Metazoa</taxon>
        <taxon>Ecdysozoa</taxon>
        <taxon>Nematoda</taxon>
        <taxon>Chromadorea</taxon>
        <taxon>Rhabditida</taxon>
        <taxon>Tylenchina</taxon>
        <taxon>Tylenchomorpha</taxon>
        <taxon>Aphelenchoidea</taxon>
        <taxon>Aphelenchoididae</taxon>
        <taxon>Bursaphelenchus</taxon>
    </lineage>
</organism>